<protein>
    <submittedName>
        <fullName evidence="4">Glycosyltransferase family 15 protein</fullName>
    </submittedName>
</protein>
<keyword evidence="5" id="KW-1185">Reference proteome</keyword>
<dbReference type="eggNOG" id="KOG4472">
    <property type="taxonomic scope" value="Eukaryota"/>
</dbReference>
<evidence type="ECO:0000313" key="5">
    <source>
        <dbReference type="Proteomes" id="UP000007431"/>
    </source>
</evidence>
<dbReference type="GO" id="GO:0000032">
    <property type="term" value="P:cell wall mannoprotein biosynthetic process"/>
    <property type="evidence" value="ECO:0007669"/>
    <property type="project" value="TreeGrafter"/>
</dbReference>
<dbReference type="GO" id="GO:0016020">
    <property type="term" value="C:membrane"/>
    <property type="evidence" value="ECO:0007669"/>
    <property type="project" value="InterPro"/>
</dbReference>
<evidence type="ECO:0000313" key="4">
    <source>
        <dbReference type="EMBL" id="EFJ00516.1"/>
    </source>
</evidence>
<dbReference type="Pfam" id="PF01793">
    <property type="entry name" value="Glyco_transf_15"/>
    <property type="match status" value="1"/>
</dbReference>
<dbReference type="GO" id="GO:0006487">
    <property type="term" value="P:protein N-linked glycosylation"/>
    <property type="evidence" value="ECO:0007669"/>
    <property type="project" value="TreeGrafter"/>
</dbReference>
<evidence type="ECO:0000256" key="1">
    <source>
        <dbReference type="ARBA" id="ARBA00007677"/>
    </source>
</evidence>
<dbReference type="EMBL" id="GL377303">
    <property type="protein sequence ID" value="EFJ00516.1"/>
    <property type="molecule type" value="Genomic_DNA"/>
</dbReference>
<dbReference type="GeneID" id="9594757"/>
<dbReference type="InterPro" id="IPR029044">
    <property type="entry name" value="Nucleotide-diphossugar_trans"/>
</dbReference>
<dbReference type="GO" id="GO:0005794">
    <property type="term" value="C:Golgi apparatus"/>
    <property type="evidence" value="ECO:0007669"/>
    <property type="project" value="TreeGrafter"/>
</dbReference>
<evidence type="ECO:0000256" key="2">
    <source>
        <dbReference type="ARBA" id="ARBA00022679"/>
    </source>
</evidence>
<dbReference type="PANTHER" id="PTHR31121:SF6">
    <property type="entry name" value="ALPHA-1,2 MANNOSYLTRANSFERASE KTR1"/>
    <property type="match status" value="1"/>
</dbReference>
<dbReference type="FunCoup" id="D8PTJ7">
    <property type="interactions" value="130"/>
</dbReference>
<organism evidence="5">
    <name type="scientific">Schizophyllum commune (strain H4-8 / FGSC 9210)</name>
    <name type="common">Split gill fungus</name>
    <dbReference type="NCBI Taxonomy" id="578458"/>
    <lineage>
        <taxon>Eukaryota</taxon>
        <taxon>Fungi</taxon>
        <taxon>Dikarya</taxon>
        <taxon>Basidiomycota</taxon>
        <taxon>Agaricomycotina</taxon>
        <taxon>Agaricomycetes</taxon>
        <taxon>Agaricomycetidae</taxon>
        <taxon>Agaricales</taxon>
        <taxon>Schizophyllaceae</taxon>
        <taxon>Schizophyllum</taxon>
    </lineage>
</organism>
<dbReference type="HOGENOM" id="CLU_024327_4_4_1"/>
<dbReference type="KEGG" id="scm:SCHCO_02604710"/>
<dbReference type="InParanoid" id="D8PTJ7"/>
<dbReference type="Proteomes" id="UP000007431">
    <property type="component" value="Unassembled WGS sequence"/>
</dbReference>
<keyword evidence="2 4" id="KW-0808">Transferase</keyword>
<sequence>MSAAKRLRAILLLVSVILLSFFALLTVFSDSYRDAPGPFDAGQHDLPHGAPPAGAGKIVESAKVASEVAHSIAQDSSRPSVSPTSGGDGQPRLANATFVILARNSDLEGVANSIQEIEQRFNARFHYPYVLLNDKEFTTDFRSAIANATPSLVEFGLIPSADWVQPDWIDEGKASASRAKMVEDGVKYGGDVTYRNMCRFNSGFFHRHPLMQKYKYYWRIEPDVHFLCDIHNDPFIYMQEHNKTYGFTLAVHEIRATIPTLWDTVTAFTDRHPEYVAQDNAIDFISNDAGRNYNGCHFWSNFEIADMDFFRGDAYSEYFDFLDRSGGYYYERWGDAPVHSIAVSLFLNASQLHFFDPIGYQHDDWRHCPLDRSTYDAGNCSCDYLKEFDYSGGSCKAQWDHFVRTNGLDRQEIAVPEW</sequence>
<dbReference type="OMA" id="HWYSCTP"/>
<accession>D8PTJ7</accession>
<dbReference type="RefSeq" id="XP_003035418.1">
    <property type="nucleotide sequence ID" value="XM_003035372.1"/>
</dbReference>
<dbReference type="GO" id="GO:0000026">
    <property type="term" value="F:alpha-1,2-mannosyltransferase activity"/>
    <property type="evidence" value="ECO:0007669"/>
    <property type="project" value="TreeGrafter"/>
</dbReference>
<dbReference type="OrthoDB" id="439943at2759"/>
<gene>
    <name evidence="4" type="ORF">SCHCODRAFT_232875</name>
</gene>
<dbReference type="VEuPathDB" id="FungiDB:SCHCODRAFT_02604710"/>
<reference evidence="4 5" key="1">
    <citation type="journal article" date="2010" name="Nat. Biotechnol.">
        <title>Genome sequence of the model mushroom Schizophyllum commune.</title>
        <authorList>
            <person name="Ohm R.A."/>
            <person name="de Jong J.F."/>
            <person name="Lugones L.G."/>
            <person name="Aerts A."/>
            <person name="Kothe E."/>
            <person name="Stajich J.E."/>
            <person name="de Vries R.P."/>
            <person name="Record E."/>
            <person name="Levasseur A."/>
            <person name="Baker S.E."/>
            <person name="Bartholomew K.A."/>
            <person name="Coutinho P.M."/>
            <person name="Erdmann S."/>
            <person name="Fowler T.J."/>
            <person name="Gathman A.C."/>
            <person name="Lombard V."/>
            <person name="Henrissat B."/>
            <person name="Knabe N."/>
            <person name="Kuees U."/>
            <person name="Lilly W.W."/>
            <person name="Lindquist E."/>
            <person name="Lucas S."/>
            <person name="Magnuson J.K."/>
            <person name="Piumi F."/>
            <person name="Raudaskoski M."/>
            <person name="Salamov A."/>
            <person name="Schmutz J."/>
            <person name="Schwarze F.W.M.R."/>
            <person name="vanKuyk P.A."/>
            <person name="Horton J.S."/>
            <person name="Grigoriev I.V."/>
            <person name="Woesten H.A.B."/>
        </authorList>
    </citation>
    <scope>NUCLEOTIDE SEQUENCE [LARGE SCALE GENOMIC DNA]</scope>
    <source>
        <strain evidence="5">H4-8 / FGSC 9210</strain>
    </source>
</reference>
<feature type="region of interest" description="Disordered" evidence="3">
    <location>
        <begin position="71"/>
        <end position="90"/>
    </location>
</feature>
<dbReference type="AlphaFoldDB" id="D8PTJ7"/>
<dbReference type="PANTHER" id="PTHR31121">
    <property type="entry name" value="ALPHA-1,2 MANNOSYLTRANSFERASE KTR1"/>
    <property type="match status" value="1"/>
</dbReference>
<dbReference type="SUPFAM" id="SSF53448">
    <property type="entry name" value="Nucleotide-diphospho-sugar transferases"/>
    <property type="match status" value="1"/>
</dbReference>
<feature type="compositionally biased region" description="Polar residues" evidence="3">
    <location>
        <begin position="73"/>
        <end position="85"/>
    </location>
</feature>
<proteinExistence type="inferred from homology"/>
<evidence type="ECO:0000256" key="3">
    <source>
        <dbReference type="SAM" id="MobiDB-lite"/>
    </source>
</evidence>
<comment type="similarity">
    <text evidence="1">Belongs to the glycosyltransferase 15 family.</text>
</comment>
<dbReference type="FunFam" id="3.90.550.10:FF:000051">
    <property type="entry name" value="Alpha-1,2-mannosyltransferase (Ktr4)"/>
    <property type="match status" value="1"/>
</dbReference>
<name>D8PTJ7_SCHCM</name>
<dbReference type="InterPro" id="IPR002685">
    <property type="entry name" value="Glyco_trans_15"/>
</dbReference>
<dbReference type="Gene3D" id="3.90.550.10">
    <property type="entry name" value="Spore Coat Polysaccharide Biosynthesis Protein SpsA, Chain A"/>
    <property type="match status" value="1"/>
</dbReference>